<dbReference type="EMBL" id="ABCB02000021">
    <property type="protein sequence ID" value="EDO59549.1"/>
    <property type="molecule type" value="Genomic_DNA"/>
</dbReference>
<organism evidence="1 2">
    <name type="scientific">[Clostridium] leptum DSM 753</name>
    <dbReference type="NCBI Taxonomy" id="428125"/>
    <lineage>
        <taxon>Bacteria</taxon>
        <taxon>Bacillati</taxon>
        <taxon>Bacillota</taxon>
        <taxon>Clostridia</taxon>
        <taxon>Eubacteriales</taxon>
        <taxon>Oscillospiraceae</taxon>
        <taxon>Oscillospiraceae incertae sedis</taxon>
    </lineage>
</organism>
<evidence type="ECO:0000313" key="2">
    <source>
        <dbReference type="Proteomes" id="UP000003490"/>
    </source>
</evidence>
<dbReference type="AlphaFoldDB" id="A7VYC1"/>
<protein>
    <submittedName>
        <fullName evidence="1">Uncharacterized protein</fullName>
    </submittedName>
</protein>
<sequence length="68" mass="7544">MLRLENGESPLKGLSPFSFLRSFLKGLDSAGGSFPAIDWILRRAAVSFTAVFSLREPYDVCRPRLLGL</sequence>
<name>A7VYC1_9FIRM</name>
<proteinExistence type="predicted"/>
<accession>A7VYC1</accession>
<reference evidence="1 2" key="1">
    <citation type="submission" date="2007-08" db="EMBL/GenBank/DDBJ databases">
        <title>Draft genome sequence of Clostridium leptum (DSM 753).</title>
        <authorList>
            <person name="Sudarsanam P."/>
            <person name="Ley R."/>
            <person name="Guruge J."/>
            <person name="Turnbaugh P.J."/>
            <person name="Mahowald M."/>
            <person name="Liep D."/>
            <person name="Gordon J."/>
        </authorList>
    </citation>
    <scope>NUCLEOTIDE SEQUENCE [LARGE SCALE GENOMIC DNA]</scope>
    <source>
        <strain evidence="1 2">DSM 753</strain>
    </source>
</reference>
<dbReference type="Proteomes" id="UP000003490">
    <property type="component" value="Unassembled WGS sequence"/>
</dbReference>
<dbReference type="HOGENOM" id="CLU_2786536_0_0_9"/>
<reference evidence="1 2" key="2">
    <citation type="submission" date="2007-08" db="EMBL/GenBank/DDBJ databases">
        <authorList>
            <person name="Fulton L."/>
            <person name="Clifton S."/>
            <person name="Fulton B."/>
            <person name="Xu J."/>
            <person name="Minx P."/>
            <person name="Pepin K.H."/>
            <person name="Johnson M."/>
            <person name="Thiruvilangam P."/>
            <person name="Bhonagiri V."/>
            <person name="Nash W.E."/>
            <person name="Wang C."/>
            <person name="Mardis E.R."/>
            <person name="Wilson R.K."/>
        </authorList>
    </citation>
    <scope>NUCLEOTIDE SEQUENCE [LARGE SCALE GENOMIC DNA]</scope>
    <source>
        <strain evidence="1 2">DSM 753</strain>
    </source>
</reference>
<comment type="caution">
    <text evidence="1">The sequence shown here is derived from an EMBL/GenBank/DDBJ whole genome shotgun (WGS) entry which is preliminary data.</text>
</comment>
<evidence type="ECO:0000313" key="1">
    <source>
        <dbReference type="EMBL" id="EDO59549.1"/>
    </source>
</evidence>
<gene>
    <name evidence="1" type="ORF">CLOLEP_03599</name>
</gene>